<evidence type="ECO:0000313" key="5">
    <source>
        <dbReference type="Proteomes" id="UP000236395"/>
    </source>
</evidence>
<name>A0A2K4ADZ5_9STAP</name>
<dbReference type="Gene3D" id="3.30.2000.30">
    <property type="match status" value="1"/>
</dbReference>
<dbReference type="EMBL" id="JADAMT010000006">
    <property type="protein sequence ID" value="MBE2128550.1"/>
    <property type="molecule type" value="Genomic_DNA"/>
</dbReference>
<evidence type="ECO:0000313" key="1">
    <source>
        <dbReference type="EMBL" id="CDR26521.1"/>
    </source>
</evidence>
<dbReference type="GeneID" id="98345660"/>
<reference evidence="3 5" key="2">
    <citation type="submission" date="2017-08" db="EMBL/GenBank/DDBJ databases">
        <title>Draft genome sequences of 64 type strains of genus Staph aureus.</title>
        <authorList>
            <person name="Cole K."/>
            <person name="Golubchik T."/>
            <person name="Russell J."/>
            <person name="Foster D."/>
            <person name="Llewelyn M."/>
            <person name="Wilson D."/>
            <person name="Crook D."/>
            <person name="Paul J."/>
        </authorList>
    </citation>
    <scope>NUCLEOTIDE SEQUENCE [LARGE SCALE GENOMIC DNA]</scope>
    <source>
        <strain evidence="3 5">DSM 28300</strain>
    </source>
</reference>
<evidence type="ECO:0000313" key="6">
    <source>
        <dbReference type="Proteomes" id="UP000596960"/>
    </source>
</evidence>
<sequence>MTIKYTPAQLLYDEIFTLLQGFGIDVIDFKDITEVLPYPFFVVKKFNITKTDYTLQSFHGKLNGMIHVWSKADDFGQHNQCVYFVEQTLSQPIEIEHYQIKLRELTINTIDDNSTDTLLLHTIINIEFEIL</sequence>
<dbReference type="AlphaFoldDB" id="A0A2K4ADZ5"/>
<dbReference type="EMBL" id="CCEH01000001">
    <property type="protein sequence ID" value="CDR26521.1"/>
    <property type="molecule type" value="Genomic_DNA"/>
</dbReference>
<protein>
    <submittedName>
        <fullName evidence="1">Phi 11 orf38</fullName>
    </submittedName>
</protein>
<dbReference type="EMBL" id="PPQS01000051">
    <property type="protein sequence ID" value="PNZ48312.1"/>
    <property type="molecule type" value="Genomic_DNA"/>
</dbReference>
<gene>
    <name evidence="3" type="ORF">CD116_13530</name>
    <name evidence="1" type="ORF">ERS140147_00042</name>
    <name evidence="2" type="ORF">ILQ21_05790</name>
</gene>
<dbReference type="InterPro" id="IPR053745">
    <property type="entry name" value="Viral_Tail_Comp_sf"/>
</dbReference>
<dbReference type="Proteomes" id="UP000044616">
    <property type="component" value="Unassembled WGS sequence"/>
</dbReference>
<keyword evidence="6" id="KW-1185">Reference proteome</keyword>
<dbReference type="Proteomes" id="UP000596960">
    <property type="component" value="Unassembled WGS sequence"/>
</dbReference>
<dbReference type="Proteomes" id="UP000236395">
    <property type="component" value="Unassembled WGS sequence"/>
</dbReference>
<accession>A0A2K4ADZ5</accession>
<organism evidence="3 5">
    <name type="scientific">Staphylococcus schweitzeri</name>
    <dbReference type="NCBI Taxonomy" id="1654388"/>
    <lineage>
        <taxon>Bacteria</taxon>
        <taxon>Bacillati</taxon>
        <taxon>Bacillota</taxon>
        <taxon>Bacilli</taxon>
        <taxon>Bacillales</taxon>
        <taxon>Staphylococcaceae</taxon>
        <taxon>Staphylococcus</taxon>
    </lineage>
</organism>
<reference evidence="1 4" key="1">
    <citation type="submission" date="2014-05" db="EMBL/GenBank/DDBJ databases">
        <authorList>
            <person name="Aslett A.Martin."/>
            <person name="De Silva Nishadi"/>
        </authorList>
    </citation>
    <scope>NUCLEOTIDE SEQUENCE [LARGE SCALE GENOMIC DNA]</scope>
</reference>
<evidence type="ECO:0000313" key="3">
    <source>
        <dbReference type="EMBL" id="PNZ48312.1"/>
    </source>
</evidence>
<evidence type="ECO:0000313" key="4">
    <source>
        <dbReference type="Proteomes" id="UP000044616"/>
    </source>
</evidence>
<proteinExistence type="predicted"/>
<evidence type="ECO:0000313" key="2">
    <source>
        <dbReference type="EMBL" id="MBE2128550.1"/>
    </source>
</evidence>
<reference evidence="2 6" key="3">
    <citation type="submission" date="2020-10" db="EMBL/GenBank/DDBJ databases">
        <title>Phenotypic and genomic profiling of Staphylococcus argenteus in Canada and the United States and recommendations for clinical result reporting.</title>
        <authorList>
            <person name="Eshaghi A."/>
            <person name="Bommersbach C."/>
            <person name="Zitterman S."/>
            <person name="Burnham C.-A.D."/>
            <person name="Patel R."/>
            <person name="Schuetz A.N."/>
            <person name="Patel S.N."/>
            <person name="Kus J.V."/>
        </authorList>
    </citation>
    <scope>NUCLEOTIDE SEQUENCE [LARGE SCALE GENOMIC DNA]</scope>
    <source>
        <strain evidence="2 6">DSM 28300</strain>
    </source>
</reference>
<accession>A0A077UWZ9</accession>
<dbReference type="RefSeq" id="WP_047528805.1">
    <property type="nucleotide sequence ID" value="NZ_CBCSFW010000003.1"/>
</dbReference>